<accession>A0A286UPY0</accession>
<feature type="transmembrane region" description="Helical" evidence="6">
    <location>
        <begin position="145"/>
        <end position="165"/>
    </location>
</feature>
<evidence type="ECO:0000256" key="3">
    <source>
        <dbReference type="ARBA" id="ARBA00022989"/>
    </source>
</evidence>
<dbReference type="GO" id="GO:0016020">
    <property type="term" value="C:membrane"/>
    <property type="evidence" value="ECO:0007669"/>
    <property type="project" value="UniProtKB-SubCell"/>
</dbReference>
<keyword evidence="3 6" id="KW-1133">Transmembrane helix</keyword>
<dbReference type="InParanoid" id="A0A286UPY0"/>
<feature type="transmembrane region" description="Helical" evidence="6">
    <location>
        <begin position="464"/>
        <end position="485"/>
    </location>
</feature>
<feature type="transmembrane region" description="Helical" evidence="6">
    <location>
        <begin position="48"/>
        <end position="67"/>
    </location>
</feature>
<comment type="subcellular location">
    <subcellularLocation>
        <location evidence="1">Membrane</location>
        <topology evidence="1">Multi-pass membrane protein</topology>
    </subcellularLocation>
</comment>
<evidence type="ECO:0000256" key="5">
    <source>
        <dbReference type="SAM" id="MobiDB-lite"/>
    </source>
</evidence>
<feature type="transmembrane region" description="Helical" evidence="6">
    <location>
        <begin position="396"/>
        <end position="419"/>
    </location>
</feature>
<gene>
    <name evidence="7" type="ORF">PNOK_0159500</name>
</gene>
<feature type="transmembrane region" description="Helical" evidence="6">
    <location>
        <begin position="74"/>
        <end position="93"/>
    </location>
</feature>
<dbReference type="OrthoDB" id="435607at2759"/>
<feature type="transmembrane region" description="Helical" evidence="6">
    <location>
        <begin position="310"/>
        <end position="332"/>
    </location>
</feature>
<comment type="caution">
    <text evidence="7">The sequence shown here is derived from an EMBL/GenBank/DDBJ whole genome shotgun (WGS) entry which is preliminary data.</text>
</comment>
<evidence type="ECO:0000256" key="2">
    <source>
        <dbReference type="ARBA" id="ARBA00022692"/>
    </source>
</evidence>
<evidence type="ECO:0000256" key="4">
    <source>
        <dbReference type="ARBA" id="ARBA00023136"/>
    </source>
</evidence>
<dbReference type="EMBL" id="NBII01000002">
    <property type="protein sequence ID" value="PAV21638.1"/>
    <property type="molecule type" value="Genomic_DNA"/>
</dbReference>
<dbReference type="AlphaFoldDB" id="A0A286UPY0"/>
<sequence>MAQLSVGALIWISVRPLISRLWLSGAFGFIITKADIFPIAASRGAGQIVLNVTLPCLMFSKIVPAFTPQNIDNLGVLVAVAFLYEAIGLFLAWSTKWFFWVPHRFRYGILCAGTISNYSDIPTAVITSITSNIPFNADTDQTISVAYVAGFILVFFISLFPMGAYKLVEMDYVGPNVEDDDLRMSPIAKTKQSLDNATGFLRKLPLPGRKSQGISQDPEKQIIAKEGSGTEASINPQPDALETLGEKVDNERHVTFSAGDSTAAPTEAGPSRGESPQGSRPNSPTKLSAPSKPPLRSRVLQVSKTAARSFLLPCSVTIVFSIIISVVTPLKALFTTVANSPIPNAPDNQPPLAFILDCATFVGAASVPLGLICLGSAVARVQLPRRGEWKNLPLGAIAYFALTKMVLLPILGVLIVQGLVHVGFIDASDKVLRFVCMFISCVPTATSQVYLTQVYSGTGEAGPLPLFLVPQYILMFLTMTILNAYSLSILF</sequence>
<evidence type="ECO:0000313" key="7">
    <source>
        <dbReference type="EMBL" id="PAV21638.1"/>
    </source>
</evidence>
<evidence type="ECO:0000256" key="1">
    <source>
        <dbReference type="ARBA" id="ARBA00004141"/>
    </source>
</evidence>
<organism evidence="7 8">
    <name type="scientific">Pyrrhoderma noxium</name>
    <dbReference type="NCBI Taxonomy" id="2282107"/>
    <lineage>
        <taxon>Eukaryota</taxon>
        <taxon>Fungi</taxon>
        <taxon>Dikarya</taxon>
        <taxon>Basidiomycota</taxon>
        <taxon>Agaricomycotina</taxon>
        <taxon>Agaricomycetes</taxon>
        <taxon>Hymenochaetales</taxon>
        <taxon>Hymenochaetaceae</taxon>
        <taxon>Pyrrhoderma</taxon>
    </lineage>
</organism>
<proteinExistence type="predicted"/>
<dbReference type="Proteomes" id="UP000217199">
    <property type="component" value="Unassembled WGS sequence"/>
</dbReference>
<dbReference type="GO" id="GO:0055085">
    <property type="term" value="P:transmembrane transport"/>
    <property type="evidence" value="ECO:0007669"/>
    <property type="project" value="InterPro"/>
</dbReference>
<dbReference type="InterPro" id="IPR040254">
    <property type="entry name" value="Ecm3-like"/>
</dbReference>
<dbReference type="PANTHER" id="PTHR31274">
    <property type="entry name" value="PROTEIN ECM3"/>
    <property type="match status" value="1"/>
</dbReference>
<feature type="region of interest" description="Disordered" evidence="5">
    <location>
        <begin position="257"/>
        <end position="296"/>
    </location>
</feature>
<dbReference type="InterPro" id="IPR004776">
    <property type="entry name" value="Mem_transp_PIN-like"/>
</dbReference>
<dbReference type="PANTHER" id="PTHR31274:SF1">
    <property type="entry name" value="AGL149CP"/>
    <property type="match status" value="1"/>
</dbReference>
<keyword evidence="4 6" id="KW-0472">Membrane</keyword>
<feature type="transmembrane region" description="Helical" evidence="6">
    <location>
        <begin position="352"/>
        <end position="375"/>
    </location>
</feature>
<dbReference type="STRING" id="2282107.A0A286UPY0"/>
<reference evidence="7 8" key="1">
    <citation type="journal article" date="2017" name="Mol. Ecol.">
        <title>Comparative and population genomic landscape of Phellinus noxius: A hypervariable fungus causing root rot in trees.</title>
        <authorList>
            <person name="Chung C.L."/>
            <person name="Lee T.J."/>
            <person name="Akiba M."/>
            <person name="Lee H.H."/>
            <person name="Kuo T.H."/>
            <person name="Liu D."/>
            <person name="Ke H.M."/>
            <person name="Yokoi T."/>
            <person name="Roa M.B."/>
            <person name="Lu M.J."/>
            <person name="Chang Y.Y."/>
            <person name="Ann P.J."/>
            <person name="Tsai J.N."/>
            <person name="Chen C.Y."/>
            <person name="Tzean S.S."/>
            <person name="Ota Y."/>
            <person name="Hattori T."/>
            <person name="Sahashi N."/>
            <person name="Liou R.F."/>
            <person name="Kikuchi T."/>
            <person name="Tsai I.J."/>
        </authorList>
    </citation>
    <scope>NUCLEOTIDE SEQUENCE [LARGE SCALE GENOMIC DNA]</scope>
    <source>
        <strain evidence="7 8">FFPRI411160</strain>
    </source>
</reference>
<feature type="compositionally biased region" description="Polar residues" evidence="5">
    <location>
        <begin position="274"/>
        <end position="288"/>
    </location>
</feature>
<keyword evidence="8" id="KW-1185">Reference proteome</keyword>
<protein>
    <submittedName>
        <fullName evidence="7">Auxin efflux carrier</fullName>
    </submittedName>
</protein>
<keyword evidence="2 6" id="KW-0812">Transmembrane</keyword>
<dbReference type="Pfam" id="PF03547">
    <property type="entry name" value="Mem_trans"/>
    <property type="match status" value="1"/>
</dbReference>
<evidence type="ECO:0000256" key="6">
    <source>
        <dbReference type="SAM" id="Phobius"/>
    </source>
</evidence>
<name>A0A286UPY0_9AGAM</name>
<evidence type="ECO:0000313" key="8">
    <source>
        <dbReference type="Proteomes" id="UP000217199"/>
    </source>
</evidence>